<dbReference type="InterPro" id="IPR000962">
    <property type="entry name" value="Znf_DskA_TraR"/>
</dbReference>
<keyword evidence="1 4" id="KW-0479">Metal-binding</keyword>
<evidence type="ECO:0000256" key="1">
    <source>
        <dbReference type="ARBA" id="ARBA00022723"/>
    </source>
</evidence>
<keyword evidence="4" id="KW-0963">Cytoplasm</keyword>
<proteinExistence type="inferred from homology"/>
<dbReference type="InterPro" id="IPR012784">
    <property type="entry name" value="DksA_RNA_pol-bd"/>
</dbReference>
<comment type="subunit">
    <text evidence="4">Interacts directly with the RNA polymerase.</text>
</comment>
<evidence type="ECO:0000259" key="7">
    <source>
        <dbReference type="Pfam" id="PF21157"/>
    </source>
</evidence>
<dbReference type="PANTHER" id="PTHR33823">
    <property type="entry name" value="RNA POLYMERASE-BINDING TRANSCRIPTION FACTOR DKSA-RELATED"/>
    <property type="match status" value="1"/>
</dbReference>
<feature type="domain" description="DnaK suppressor protein DksA N-terminal" evidence="7">
    <location>
        <begin position="25"/>
        <end position="95"/>
    </location>
</feature>
<keyword evidence="3 4" id="KW-0862">Zinc</keyword>
<gene>
    <name evidence="4" type="primary">dksA</name>
    <name evidence="8" type="ORF">Bandiella_00872</name>
</gene>
<name>A0ABZ0UKV7_9RICK</name>
<dbReference type="HAMAP" id="MF_00926">
    <property type="entry name" value="DksA"/>
    <property type="match status" value="1"/>
</dbReference>
<comment type="caution">
    <text evidence="4">Lacks conserved residue(s) required for the propagation of feature annotation.</text>
</comment>
<dbReference type="InterPro" id="IPR037187">
    <property type="entry name" value="DnaK_N"/>
</dbReference>
<dbReference type="SUPFAM" id="SSF109635">
    <property type="entry name" value="DnaK suppressor protein DksA, alpha-hairpin domain"/>
    <property type="match status" value="1"/>
</dbReference>
<dbReference type="EMBL" id="CP110820">
    <property type="protein sequence ID" value="WPX96746.1"/>
    <property type="molecule type" value="Genomic_DNA"/>
</dbReference>
<dbReference type="PANTHER" id="PTHR33823:SF2">
    <property type="entry name" value="RNA POLYMERASE-BINDING TRANSCRIPTION FACTOR DKSA"/>
    <property type="match status" value="1"/>
</dbReference>
<keyword evidence="2 4" id="KW-0863">Zinc-finger</keyword>
<dbReference type="PROSITE" id="PS51128">
    <property type="entry name" value="ZF_DKSA_2"/>
    <property type="match status" value="1"/>
</dbReference>
<dbReference type="Proteomes" id="UP001327219">
    <property type="component" value="Chromosome"/>
</dbReference>
<dbReference type="Pfam" id="PF01258">
    <property type="entry name" value="zf-dskA_traR"/>
    <property type="match status" value="1"/>
</dbReference>
<feature type="zinc finger region" description="dksA C4-type" evidence="5">
    <location>
        <begin position="103"/>
        <end position="127"/>
    </location>
</feature>
<dbReference type="Gene3D" id="1.20.120.910">
    <property type="entry name" value="DksA, coiled-coil domain"/>
    <property type="match status" value="1"/>
</dbReference>
<evidence type="ECO:0000256" key="4">
    <source>
        <dbReference type="HAMAP-Rule" id="MF_00926"/>
    </source>
</evidence>
<feature type="domain" description="Zinc finger DksA/TraR C4-type" evidence="6">
    <location>
        <begin position="98"/>
        <end position="133"/>
    </location>
</feature>
<evidence type="ECO:0000256" key="3">
    <source>
        <dbReference type="ARBA" id="ARBA00022833"/>
    </source>
</evidence>
<dbReference type="SUPFAM" id="SSF57716">
    <property type="entry name" value="Glucocorticoid receptor-like (DNA-binding domain)"/>
    <property type="match status" value="1"/>
</dbReference>
<dbReference type="InterPro" id="IPR048489">
    <property type="entry name" value="DksA_N"/>
</dbReference>
<evidence type="ECO:0000313" key="8">
    <source>
        <dbReference type="EMBL" id="WPX96746.1"/>
    </source>
</evidence>
<dbReference type="RefSeq" id="WP_323732470.1">
    <property type="nucleotide sequence ID" value="NZ_CP110820.1"/>
</dbReference>
<comment type="similarity">
    <text evidence="4">Belongs to the DksA family.</text>
</comment>
<comment type="function">
    <text evidence="4">Transcription factor that acts by binding directly to the RNA polymerase (RNAP). Required for negative regulation of rRNA expression and positive regulation of several amino acid biosynthesis promoters.</text>
</comment>
<evidence type="ECO:0000313" key="9">
    <source>
        <dbReference type="Proteomes" id="UP001327219"/>
    </source>
</evidence>
<organism evidence="8 9">
    <name type="scientific">Candidatus Bandiella euplotis</name>
    <dbReference type="NCBI Taxonomy" id="1664265"/>
    <lineage>
        <taxon>Bacteria</taxon>
        <taxon>Pseudomonadati</taxon>
        <taxon>Pseudomonadota</taxon>
        <taxon>Alphaproteobacteria</taxon>
        <taxon>Rickettsiales</taxon>
        <taxon>Candidatus Midichloriaceae</taxon>
        <taxon>Candidatus Bandiella</taxon>
    </lineage>
</organism>
<accession>A0ABZ0UKV7</accession>
<evidence type="ECO:0000256" key="5">
    <source>
        <dbReference type="PROSITE-ProRule" id="PRU00510"/>
    </source>
</evidence>
<evidence type="ECO:0000259" key="6">
    <source>
        <dbReference type="Pfam" id="PF01258"/>
    </source>
</evidence>
<reference evidence="8 9" key="1">
    <citation type="submission" date="2022-11" db="EMBL/GenBank/DDBJ databases">
        <title>Host association and intracellularity evolved multiple times independently in the Rickettsiales.</title>
        <authorList>
            <person name="Castelli M."/>
            <person name="Nardi T."/>
            <person name="Gammuto L."/>
            <person name="Bellinzona G."/>
            <person name="Sabaneyeva E."/>
            <person name="Potekhin A."/>
            <person name="Serra V."/>
            <person name="Petroni G."/>
            <person name="Sassera D."/>
        </authorList>
    </citation>
    <scope>NUCLEOTIDE SEQUENCE [LARGE SCALE GENOMIC DNA]</scope>
    <source>
        <strain evidence="8 9">NDG2</strain>
    </source>
</reference>
<evidence type="ECO:0000256" key="2">
    <source>
        <dbReference type="ARBA" id="ARBA00022771"/>
    </source>
</evidence>
<comment type="subcellular location">
    <subcellularLocation>
        <location evidence="4">Cytoplasm</location>
    </subcellularLocation>
</comment>
<protein>
    <recommendedName>
        <fullName evidence="4">RNA polymerase-binding transcription factor DksA</fullName>
    </recommendedName>
</protein>
<keyword evidence="9" id="KW-1185">Reference proteome</keyword>
<dbReference type="Pfam" id="PF21157">
    <property type="entry name" value="DksA_N"/>
    <property type="match status" value="1"/>
</dbReference>
<dbReference type="NCBIfam" id="TIGR02420">
    <property type="entry name" value="dksA"/>
    <property type="match status" value="1"/>
</dbReference>
<sequence>MNEPIVKLPKNYKPTEDEEYMNPLQLEYFRQKLLVWKENLKKDSMETMDNLKNENLNEPDLNDRASVETEVSFELRTRDRYRKLIEKIDAALQRIKTGSYGFCVKSFEPIGIKRLEARPIATLSINAQEEHERAEKVYSDE</sequence>